<dbReference type="InterPro" id="IPR026094">
    <property type="entry name" value="GPS2"/>
</dbReference>
<dbReference type="Proteomes" id="UP000001307">
    <property type="component" value="Unassembled WGS sequence"/>
</dbReference>
<dbReference type="Pfam" id="PF15991">
    <property type="entry name" value="G_path_suppress"/>
    <property type="match status" value="1"/>
</dbReference>
<evidence type="ECO:0000313" key="2">
    <source>
        <dbReference type="EMBL" id="CBY09442.1"/>
    </source>
</evidence>
<proteinExistence type="predicted"/>
<dbReference type="GO" id="GO:0005667">
    <property type="term" value="C:transcription regulator complex"/>
    <property type="evidence" value="ECO:0007669"/>
    <property type="project" value="TreeGrafter"/>
</dbReference>
<dbReference type="InParanoid" id="E4XCW7"/>
<name>E4XCW7_OIKDI</name>
<dbReference type="GO" id="GO:0006357">
    <property type="term" value="P:regulation of transcription by RNA polymerase II"/>
    <property type="evidence" value="ECO:0007669"/>
    <property type="project" value="TreeGrafter"/>
</dbReference>
<dbReference type="PANTHER" id="PTHR22654">
    <property type="entry name" value="G PROTEIN PATHWAY SUPPRESSOR 2"/>
    <property type="match status" value="1"/>
</dbReference>
<feature type="region of interest" description="Disordered" evidence="1">
    <location>
        <begin position="91"/>
        <end position="131"/>
    </location>
</feature>
<evidence type="ECO:0000256" key="1">
    <source>
        <dbReference type="SAM" id="MobiDB-lite"/>
    </source>
</evidence>
<feature type="region of interest" description="Disordered" evidence="1">
    <location>
        <begin position="29"/>
        <end position="65"/>
    </location>
</feature>
<feature type="compositionally biased region" description="Basic and acidic residues" evidence="1">
    <location>
        <begin position="30"/>
        <end position="51"/>
    </location>
</feature>
<feature type="compositionally biased region" description="Polar residues" evidence="1">
    <location>
        <begin position="53"/>
        <end position="64"/>
    </location>
</feature>
<accession>E4XCW7</accession>
<organism evidence="2">
    <name type="scientific">Oikopleura dioica</name>
    <name type="common">Tunicate</name>
    <dbReference type="NCBI Taxonomy" id="34765"/>
    <lineage>
        <taxon>Eukaryota</taxon>
        <taxon>Metazoa</taxon>
        <taxon>Chordata</taxon>
        <taxon>Tunicata</taxon>
        <taxon>Appendicularia</taxon>
        <taxon>Copelata</taxon>
        <taxon>Oikopleuridae</taxon>
        <taxon>Oikopleura</taxon>
    </lineage>
</organism>
<sequence length="200" mass="23098">MPGAVHKIPDLWKDDTIIRGLAQQIMRKRKLEEQAEEKEKEKQRKLEEKKQRMLNQAQSLQDVSNELDEMEKKLEKLREEKHLLFNELKKVSREEDERRQRDASNQQMINNWSESRKPTSSYGAISEGDGRGRISIMNSHKSIFNPSEIPMPTYSPATPRAKCPSSPAVNPYLRPNTSIMAGQNRYLKMPQSPASPALNK</sequence>
<dbReference type="AlphaFoldDB" id="E4XCW7"/>
<feature type="compositionally biased region" description="Basic and acidic residues" evidence="1">
    <location>
        <begin position="91"/>
        <end position="102"/>
    </location>
</feature>
<reference evidence="2" key="1">
    <citation type="journal article" date="2010" name="Science">
        <title>Plasticity of animal genome architecture unmasked by rapid evolution of a pelagic tunicate.</title>
        <authorList>
            <person name="Denoeud F."/>
            <person name="Henriet S."/>
            <person name="Mungpakdee S."/>
            <person name="Aury J.M."/>
            <person name="Da Silva C."/>
            <person name="Brinkmann H."/>
            <person name="Mikhaleva J."/>
            <person name="Olsen L.C."/>
            <person name="Jubin C."/>
            <person name="Canestro C."/>
            <person name="Bouquet J.M."/>
            <person name="Danks G."/>
            <person name="Poulain J."/>
            <person name="Campsteijn C."/>
            <person name="Adamski M."/>
            <person name="Cross I."/>
            <person name="Yadetie F."/>
            <person name="Muffato M."/>
            <person name="Louis A."/>
            <person name="Butcher S."/>
            <person name="Tsagkogeorga G."/>
            <person name="Konrad A."/>
            <person name="Singh S."/>
            <person name="Jensen M.F."/>
            <person name="Cong E.H."/>
            <person name="Eikeseth-Otteraa H."/>
            <person name="Noel B."/>
            <person name="Anthouard V."/>
            <person name="Porcel B.M."/>
            <person name="Kachouri-Lafond R."/>
            <person name="Nishino A."/>
            <person name="Ugolini M."/>
            <person name="Chourrout P."/>
            <person name="Nishida H."/>
            <person name="Aasland R."/>
            <person name="Huzurbazar S."/>
            <person name="Westhof E."/>
            <person name="Delsuc F."/>
            <person name="Lehrach H."/>
            <person name="Reinhardt R."/>
            <person name="Weissenbach J."/>
            <person name="Roy S.W."/>
            <person name="Artiguenave F."/>
            <person name="Postlethwait J.H."/>
            <person name="Manak J.R."/>
            <person name="Thompson E.M."/>
            <person name="Jaillon O."/>
            <person name="Du Pasquier L."/>
            <person name="Boudinot P."/>
            <person name="Liberles D.A."/>
            <person name="Volff J.N."/>
            <person name="Philippe H."/>
            <person name="Lenhard B."/>
            <person name="Roest Crollius H."/>
            <person name="Wincker P."/>
            <person name="Chourrout D."/>
        </authorList>
    </citation>
    <scope>NUCLEOTIDE SEQUENCE [LARGE SCALE GENOMIC DNA]</scope>
</reference>
<dbReference type="GO" id="GO:0003712">
    <property type="term" value="F:transcription coregulator activity"/>
    <property type="evidence" value="ECO:0007669"/>
    <property type="project" value="TreeGrafter"/>
</dbReference>
<protein>
    <submittedName>
        <fullName evidence="2">Uncharacterized protein</fullName>
    </submittedName>
</protein>
<gene>
    <name evidence="2" type="ORF">GSOID_T00007999001</name>
</gene>
<feature type="compositionally biased region" description="Polar residues" evidence="1">
    <location>
        <begin position="103"/>
        <end position="123"/>
    </location>
</feature>
<feature type="region of interest" description="Disordered" evidence="1">
    <location>
        <begin position="144"/>
        <end position="176"/>
    </location>
</feature>
<evidence type="ECO:0000313" key="3">
    <source>
        <dbReference type="Proteomes" id="UP000001307"/>
    </source>
</evidence>
<dbReference type="EMBL" id="FN653037">
    <property type="protein sequence ID" value="CBY09442.1"/>
    <property type="molecule type" value="Genomic_DNA"/>
</dbReference>
<dbReference type="PANTHER" id="PTHR22654:SF2">
    <property type="entry name" value="G PROTEIN PATHWAY SUPPRESSOR 2"/>
    <property type="match status" value="1"/>
</dbReference>
<keyword evidence="3" id="KW-1185">Reference proteome</keyword>